<reference evidence="2 3" key="1">
    <citation type="submission" date="2018-01" db="EMBL/GenBank/DDBJ databases">
        <authorList>
            <person name="Paulsen S."/>
            <person name="Gram L.K."/>
        </authorList>
    </citation>
    <scope>NUCLEOTIDE SEQUENCE [LARGE SCALE GENOMIC DNA]</scope>
    <source>
        <strain evidence="2 3">S3790</strain>
    </source>
</reference>
<gene>
    <name evidence="2" type="ORF">CWC19_15715</name>
</gene>
<keyword evidence="1" id="KW-0812">Transmembrane</keyword>
<dbReference type="Proteomes" id="UP000307217">
    <property type="component" value="Unassembled WGS sequence"/>
</dbReference>
<comment type="caution">
    <text evidence="2">The sequence shown here is derived from an EMBL/GenBank/DDBJ whole genome shotgun (WGS) entry which is preliminary data.</text>
</comment>
<dbReference type="EMBL" id="PNBX01000073">
    <property type="protein sequence ID" value="TMO66611.1"/>
    <property type="molecule type" value="Genomic_DNA"/>
</dbReference>
<protein>
    <submittedName>
        <fullName evidence="2">Uncharacterized protein</fullName>
    </submittedName>
</protein>
<dbReference type="RefSeq" id="WP_138592735.1">
    <property type="nucleotide sequence ID" value="NZ_PNBX01000073.1"/>
</dbReference>
<keyword evidence="1" id="KW-0472">Membrane</keyword>
<evidence type="ECO:0000313" key="3">
    <source>
        <dbReference type="Proteomes" id="UP000307217"/>
    </source>
</evidence>
<dbReference type="AlphaFoldDB" id="A0A5S3V5P6"/>
<organism evidence="2 3">
    <name type="scientific">Pseudoalteromonas aurantia</name>
    <dbReference type="NCBI Taxonomy" id="43654"/>
    <lineage>
        <taxon>Bacteria</taxon>
        <taxon>Pseudomonadati</taxon>
        <taxon>Pseudomonadota</taxon>
        <taxon>Gammaproteobacteria</taxon>
        <taxon>Alteromonadales</taxon>
        <taxon>Pseudoalteromonadaceae</taxon>
        <taxon>Pseudoalteromonas</taxon>
    </lineage>
</organism>
<proteinExistence type="predicted"/>
<evidence type="ECO:0000313" key="2">
    <source>
        <dbReference type="EMBL" id="TMO66611.1"/>
    </source>
</evidence>
<name>A0A5S3V5P6_9GAMM</name>
<accession>A0A5S3V5P6</accession>
<keyword evidence="1" id="KW-1133">Transmembrane helix</keyword>
<feature type="transmembrane region" description="Helical" evidence="1">
    <location>
        <begin position="49"/>
        <end position="65"/>
    </location>
</feature>
<sequence>MISSLTWNLVYEVGSVTGDEYLLLFTLTIVCFGFAKVKHQNSSTTKKCFTLMVIFLLWIIINSRFDIFKLSQTLNNSMGVLVLEGNLMSVEKINTFDPHIGEKVTIESVELFRPSPVTYSPSGCWGKNITNSKHFSLGDELRIHYILLKGEGPTARVNGKDQSLDIPCILKVEKRSNA</sequence>
<evidence type="ECO:0000256" key="1">
    <source>
        <dbReference type="SAM" id="Phobius"/>
    </source>
</evidence>
<reference evidence="3" key="2">
    <citation type="submission" date="2019-06" db="EMBL/GenBank/DDBJ databases">
        <title>Co-occurence of chitin degradation, pigmentation and bioactivity in marine Pseudoalteromonas.</title>
        <authorList>
            <person name="Sonnenschein E.C."/>
            <person name="Bech P.K."/>
        </authorList>
    </citation>
    <scope>NUCLEOTIDE SEQUENCE [LARGE SCALE GENOMIC DNA]</scope>
    <source>
        <strain evidence="3">S3790</strain>
    </source>
</reference>
<feature type="transmembrane region" description="Helical" evidence="1">
    <location>
        <begin position="20"/>
        <end position="37"/>
    </location>
</feature>